<dbReference type="EMBL" id="VGJX01000774">
    <property type="protein sequence ID" value="MBM3275907.1"/>
    <property type="molecule type" value="Genomic_DNA"/>
</dbReference>
<sequence>PPSFSFLDWSIRNPDRLEWPKGRAGEFGAETAEWRRRLINGTPDERVQAMEEGLQALNDRGVEGSSQQPWAFEGWTSVDCCLETDRLIVFIEGKREEGLSVSTAWFPDRNQLVRNLEVIGQLRPEKAGFVLLLTEETAPDVPGREDVPASAPHLNSGQHDQLWARYLGQATWLELCDQVGIAFDSLPSKVTEPT</sequence>
<protein>
    <submittedName>
        <fullName evidence="1">Uncharacterized protein</fullName>
    </submittedName>
</protein>
<dbReference type="Proteomes" id="UP000703893">
    <property type="component" value="Unassembled WGS sequence"/>
</dbReference>
<accession>A0A937X7U5</accession>
<evidence type="ECO:0000313" key="1">
    <source>
        <dbReference type="EMBL" id="MBM3275907.1"/>
    </source>
</evidence>
<gene>
    <name evidence="1" type="ORF">FJZ00_12195</name>
</gene>
<reference evidence="1 2" key="1">
    <citation type="submission" date="2019-03" db="EMBL/GenBank/DDBJ databases">
        <title>Lake Tanganyika Metagenome-Assembled Genomes (MAGs).</title>
        <authorList>
            <person name="Tran P."/>
        </authorList>
    </citation>
    <scope>NUCLEOTIDE SEQUENCE [LARGE SCALE GENOMIC DNA]</scope>
    <source>
        <strain evidence="1">K_DeepCast_65m_m2_236</strain>
    </source>
</reference>
<evidence type="ECO:0000313" key="2">
    <source>
        <dbReference type="Proteomes" id="UP000703893"/>
    </source>
</evidence>
<feature type="non-terminal residue" evidence="1">
    <location>
        <position position="1"/>
    </location>
</feature>
<proteinExistence type="predicted"/>
<name>A0A937X7U5_9BACT</name>
<comment type="caution">
    <text evidence="1">The sequence shown here is derived from an EMBL/GenBank/DDBJ whole genome shotgun (WGS) entry which is preliminary data.</text>
</comment>
<organism evidence="1 2">
    <name type="scientific">Candidatus Tanganyikabacteria bacterium</name>
    <dbReference type="NCBI Taxonomy" id="2961651"/>
    <lineage>
        <taxon>Bacteria</taxon>
        <taxon>Bacillati</taxon>
        <taxon>Candidatus Sericytochromatia</taxon>
        <taxon>Candidatus Tanganyikabacteria</taxon>
    </lineage>
</organism>
<dbReference type="AlphaFoldDB" id="A0A937X7U5"/>